<dbReference type="InterPro" id="IPR004919">
    <property type="entry name" value="GmrSD_N"/>
</dbReference>
<gene>
    <name evidence="2" type="ORF">QI031_29885</name>
</gene>
<dbReference type="AlphaFoldDB" id="A0AAJ6P9I8"/>
<reference evidence="2 3" key="1">
    <citation type="journal article" date="2023" name="Limnol Oceanogr Lett">
        <title>Environmental adaptations by the intertidal Antarctic cyanobacterium Halotia branconii CENA392 as revealed using long-read genome sequencing.</title>
        <authorList>
            <person name="Dextro R.B."/>
            <person name="Delbaje E."/>
            <person name="Freitas P.N.N."/>
            <person name="Geraldes V."/>
            <person name="Pinto E."/>
            <person name="Long P.F."/>
            <person name="Fiore M.F."/>
        </authorList>
    </citation>
    <scope>NUCLEOTIDE SEQUENCE [LARGE SCALE GENOMIC DNA]</scope>
    <source>
        <strain evidence="2 3">CENA392</strain>
    </source>
</reference>
<dbReference type="PANTHER" id="PTHR35149:SF1">
    <property type="entry name" value="DUF5655 DOMAIN-CONTAINING PROTEIN"/>
    <property type="match status" value="1"/>
</dbReference>
<protein>
    <submittedName>
        <fullName evidence="2">DUF262 domain-containing protein</fullName>
    </submittedName>
</protein>
<dbReference type="KEGG" id="hbq:QI031_29885"/>
<accession>A0AAJ6P9I8</accession>
<feature type="domain" description="GmrSD restriction endonucleases N-terminal" evidence="1">
    <location>
        <begin position="14"/>
        <end position="242"/>
    </location>
</feature>
<sequence>MSQKTIDSQNLTIEKIFEDFYIIPSYQREYIWKEKQVLELLNDVYSEFPLSTNIESDEYFLGSIVICPSTDDTDKVYQVIDGQQRLTTSYIFFCTVKNYINKLPEHQKFDAIKKLIYSEYTNAQGQDQSRYRINPQYPDSKNILEEFAKDELNIEEIEKQRNNQTESTINLISAYQTIEDFIKDKFQDKESQIKRFYAPFIKKVKLVRVETTDINHALRVFETINNRGVGLDSMDLLKNLLFKQVEKEEFLKISNFWKEIKNELDSVKEKPMDFLRYFILTQYAIERDNVQNKEV</sequence>
<evidence type="ECO:0000313" key="2">
    <source>
        <dbReference type="EMBL" id="WGV25874.1"/>
    </source>
</evidence>
<name>A0AAJ6P9I8_9CYAN</name>
<dbReference type="RefSeq" id="WP_281483159.1">
    <property type="nucleotide sequence ID" value="NZ_CP124543.1"/>
</dbReference>
<dbReference type="Proteomes" id="UP001223520">
    <property type="component" value="Chromosome"/>
</dbReference>
<keyword evidence="3" id="KW-1185">Reference proteome</keyword>
<dbReference type="PANTHER" id="PTHR35149">
    <property type="entry name" value="SLL5132 PROTEIN"/>
    <property type="match status" value="1"/>
</dbReference>
<evidence type="ECO:0000313" key="3">
    <source>
        <dbReference type="Proteomes" id="UP001223520"/>
    </source>
</evidence>
<evidence type="ECO:0000259" key="1">
    <source>
        <dbReference type="Pfam" id="PF03235"/>
    </source>
</evidence>
<dbReference type="Pfam" id="PF03235">
    <property type="entry name" value="GmrSD_N"/>
    <property type="match status" value="1"/>
</dbReference>
<dbReference type="EMBL" id="CP124543">
    <property type="protein sequence ID" value="WGV25874.1"/>
    <property type="molecule type" value="Genomic_DNA"/>
</dbReference>
<organism evidence="2 3">
    <name type="scientific">Halotia branconii CENA392</name>
    <dbReference type="NCBI Taxonomy" id="1539056"/>
    <lineage>
        <taxon>Bacteria</taxon>
        <taxon>Bacillati</taxon>
        <taxon>Cyanobacteriota</taxon>
        <taxon>Cyanophyceae</taxon>
        <taxon>Nostocales</taxon>
        <taxon>Nodulariaceae</taxon>
        <taxon>Halotia</taxon>
    </lineage>
</organism>
<proteinExistence type="predicted"/>